<protein>
    <submittedName>
        <fullName evidence="2">Uncharacterized protein</fullName>
    </submittedName>
</protein>
<sequence>MASSLSSASYAQIIVEDKDTFKVKKPIPREGRSTIEVGIILKAKVPEDYDDLAFNVYKGNDYIDQVTLDQRYITTEYLEIIKTAGGRRRTRKYKRRHTKKRKQSRRRKN</sequence>
<proteinExistence type="predicted"/>
<organism evidence="2">
    <name type="scientific">viral metagenome</name>
    <dbReference type="NCBI Taxonomy" id="1070528"/>
    <lineage>
        <taxon>unclassified sequences</taxon>
        <taxon>metagenomes</taxon>
        <taxon>organismal metagenomes</taxon>
    </lineage>
</organism>
<dbReference type="AlphaFoldDB" id="A0A6C0JZT1"/>
<feature type="region of interest" description="Disordered" evidence="1">
    <location>
        <begin position="85"/>
        <end position="109"/>
    </location>
</feature>
<dbReference type="EMBL" id="MN740781">
    <property type="protein sequence ID" value="QHU11305.1"/>
    <property type="molecule type" value="Genomic_DNA"/>
</dbReference>
<evidence type="ECO:0000256" key="1">
    <source>
        <dbReference type="SAM" id="MobiDB-lite"/>
    </source>
</evidence>
<name>A0A6C0JZT1_9ZZZZ</name>
<reference evidence="2" key="1">
    <citation type="journal article" date="2020" name="Nature">
        <title>Giant virus diversity and host interactions through global metagenomics.</title>
        <authorList>
            <person name="Schulz F."/>
            <person name="Roux S."/>
            <person name="Paez-Espino D."/>
            <person name="Jungbluth S."/>
            <person name="Walsh D.A."/>
            <person name="Denef V.J."/>
            <person name="McMahon K.D."/>
            <person name="Konstantinidis K.T."/>
            <person name="Eloe-Fadrosh E.A."/>
            <person name="Kyrpides N.C."/>
            <person name="Woyke T."/>
        </authorList>
    </citation>
    <scope>NUCLEOTIDE SEQUENCE</scope>
    <source>
        <strain evidence="2">GVMAG-S-1101165-84</strain>
    </source>
</reference>
<evidence type="ECO:0000313" key="2">
    <source>
        <dbReference type="EMBL" id="QHU11305.1"/>
    </source>
</evidence>
<accession>A0A6C0JZT1</accession>